<evidence type="ECO:0000256" key="4">
    <source>
        <dbReference type="ARBA" id="ARBA00022960"/>
    </source>
</evidence>
<keyword evidence="5 7" id="KW-0573">Peptidoglycan synthesis</keyword>
<evidence type="ECO:0000256" key="7">
    <source>
        <dbReference type="PROSITE-ProRule" id="PRU01373"/>
    </source>
</evidence>
<dbReference type="PANTHER" id="PTHR41533:SF2">
    <property type="entry name" value="BLR7131 PROTEIN"/>
    <property type="match status" value="1"/>
</dbReference>
<dbReference type="CDD" id="cd16913">
    <property type="entry name" value="YkuD_like"/>
    <property type="match status" value="1"/>
</dbReference>
<proteinExistence type="inferred from homology"/>
<dbReference type="KEGG" id="qso:IRL76_04095"/>
<dbReference type="InterPro" id="IPR005490">
    <property type="entry name" value="LD_TPept_cat_dom"/>
</dbReference>
<dbReference type="GO" id="GO:0008360">
    <property type="term" value="P:regulation of cell shape"/>
    <property type="evidence" value="ECO:0007669"/>
    <property type="project" value="UniProtKB-UniRule"/>
</dbReference>
<dbReference type="UniPathway" id="UPA00219"/>
<dbReference type="Pfam" id="PF03734">
    <property type="entry name" value="YkuD"/>
    <property type="match status" value="1"/>
</dbReference>
<dbReference type="InterPro" id="IPR038063">
    <property type="entry name" value="Transpep_catalytic_dom"/>
</dbReference>
<feature type="domain" description="L,D-TPase catalytic" evidence="8">
    <location>
        <begin position="204"/>
        <end position="359"/>
    </location>
</feature>
<dbReference type="Gene3D" id="2.40.440.10">
    <property type="entry name" value="L,D-transpeptidase catalytic domain-like"/>
    <property type="match status" value="1"/>
</dbReference>
<evidence type="ECO:0000313" key="9">
    <source>
        <dbReference type="EMBL" id="QPC99742.1"/>
    </source>
</evidence>
<keyword evidence="6 7" id="KW-0961">Cell wall biogenesis/degradation</keyword>
<reference evidence="9 10" key="1">
    <citation type="submission" date="2020-11" db="EMBL/GenBank/DDBJ databases">
        <title>The genome sequence of Erythrobacter sp. 6D36.</title>
        <authorList>
            <person name="Liu Y."/>
        </authorList>
    </citation>
    <scope>NUCLEOTIDE SEQUENCE [LARGE SCALE GENOMIC DNA]</scope>
    <source>
        <strain evidence="9 10">6D36</strain>
    </source>
</reference>
<dbReference type="InterPro" id="IPR045380">
    <property type="entry name" value="LD_TPept_scaffold_dom"/>
</dbReference>
<dbReference type="Proteomes" id="UP000594459">
    <property type="component" value="Chromosome"/>
</dbReference>
<gene>
    <name evidence="9" type="ORF">IRL76_04095</name>
</gene>
<keyword evidence="4 7" id="KW-0133">Cell shape</keyword>
<name>A0A7S8F634_9SPHN</name>
<dbReference type="EMBL" id="CP064654">
    <property type="protein sequence ID" value="QPC99742.1"/>
    <property type="molecule type" value="Genomic_DNA"/>
</dbReference>
<accession>A0A7S8F634</accession>
<comment type="similarity">
    <text evidence="2">Belongs to the YkuD family.</text>
</comment>
<dbReference type="GO" id="GO:0071555">
    <property type="term" value="P:cell wall organization"/>
    <property type="evidence" value="ECO:0007669"/>
    <property type="project" value="UniProtKB-UniRule"/>
</dbReference>
<dbReference type="GO" id="GO:0016740">
    <property type="term" value="F:transferase activity"/>
    <property type="evidence" value="ECO:0007669"/>
    <property type="project" value="UniProtKB-KW"/>
</dbReference>
<feature type="active site" description="Proton donor/acceptor" evidence="7">
    <location>
        <position position="314"/>
    </location>
</feature>
<evidence type="ECO:0000256" key="5">
    <source>
        <dbReference type="ARBA" id="ARBA00022984"/>
    </source>
</evidence>
<dbReference type="AlphaFoldDB" id="A0A7S8F634"/>
<sequence length="428" mass="47244">MNWRLLIVMVRSLGNKVRMWGSQLGEARLDGSRGMLRHSALALSVSLLTCSPAFAQDMSPEWSSADITKLRQWVAAAPQDALPPISTRDLDRAVDRGNEKEISAEAREIALDLAKKHLKGAARPSERRGWKIRDTDDEDSLAQMLDKALESGALDTFFAMQRPTHPEYSALRTAYASEIDLKKRQAIARNMERWRWMPRSLGTDYVLVNAARFEANLWRDGKPAGTWRVIVGKTSTPTPVFDATITGVVLNPWWEIPASIVRESVGALVRRNPALAKARGYVWSSGRYRQKPGPNNALGQMKLVMPNPYSVFMHDTPNKTLFDKPVRAFSHGCIRTGDAIGYAATLLQGVKSREEIDRIVAGGETTEISIPSPLPLYVAYFTAVDDGAGGVNILDDIYGRDGLIRQMSATYGDMQPAKAMGCDIGAKG</sequence>
<dbReference type="PROSITE" id="PS52029">
    <property type="entry name" value="LD_TPASE"/>
    <property type="match status" value="1"/>
</dbReference>
<feature type="active site" description="Nucleophile" evidence="7">
    <location>
        <position position="333"/>
    </location>
</feature>
<keyword evidence="10" id="KW-1185">Reference proteome</keyword>
<comment type="pathway">
    <text evidence="1 7">Cell wall biogenesis; peptidoglycan biosynthesis.</text>
</comment>
<protein>
    <submittedName>
        <fullName evidence="9">L,D-transpeptidase family protein</fullName>
    </submittedName>
</protein>
<evidence type="ECO:0000256" key="2">
    <source>
        <dbReference type="ARBA" id="ARBA00005992"/>
    </source>
</evidence>
<evidence type="ECO:0000256" key="3">
    <source>
        <dbReference type="ARBA" id="ARBA00022679"/>
    </source>
</evidence>
<evidence type="ECO:0000313" key="10">
    <source>
        <dbReference type="Proteomes" id="UP000594459"/>
    </source>
</evidence>
<evidence type="ECO:0000259" key="8">
    <source>
        <dbReference type="PROSITE" id="PS52029"/>
    </source>
</evidence>
<dbReference type="Pfam" id="PF20142">
    <property type="entry name" value="Scaffold"/>
    <property type="match status" value="1"/>
</dbReference>
<evidence type="ECO:0000256" key="6">
    <source>
        <dbReference type="ARBA" id="ARBA00023316"/>
    </source>
</evidence>
<evidence type="ECO:0000256" key="1">
    <source>
        <dbReference type="ARBA" id="ARBA00004752"/>
    </source>
</evidence>
<dbReference type="GO" id="GO:0009252">
    <property type="term" value="P:peptidoglycan biosynthetic process"/>
    <property type="evidence" value="ECO:0007669"/>
    <property type="project" value="UniProtKB-UniPathway"/>
</dbReference>
<dbReference type="GO" id="GO:0004180">
    <property type="term" value="F:carboxypeptidase activity"/>
    <property type="evidence" value="ECO:0007669"/>
    <property type="project" value="UniProtKB-ARBA"/>
</dbReference>
<organism evidence="9 10">
    <name type="scientific">Qipengyuania soli</name>
    <dbReference type="NCBI Taxonomy" id="2782568"/>
    <lineage>
        <taxon>Bacteria</taxon>
        <taxon>Pseudomonadati</taxon>
        <taxon>Pseudomonadota</taxon>
        <taxon>Alphaproteobacteria</taxon>
        <taxon>Sphingomonadales</taxon>
        <taxon>Erythrobacteraceae</taxon>
        <taxon>Qipengyuania</taxon>
    </lineage>
</organism>
<dbReference type="InterPro" id="IPR052905">
    <property type="entry name" value="LD-transpeptidase_YkuD-like"/>
</dbReference>
<keyword evidence="3" id="KW-0808">Transferase</keyword>
<dbReference type="PANTHER" id="PTHR41533">
    <property type="entry name" value="L,D-TRANSPEPTIDASE HI_1667-RELATED"/>
    <property type="match status" value="1"/>
</dbReference>
<dbReference type="SUPFAM" id="SSF141523">
    <property type="entry name" value="L,D-transpeptidase catalytic domain-like"/>
    <property type="match status" value="1"/>
</dbReference>